<evidence type="ECO:0000313" key="4">
    <source>
        <dbReference type="Proteomes" id="UP001296104"/>
    </source>
</evidence>
<dbReference type="PANTHER" id="PTHR38402">
    <property type="entry name" value="MITOCHONDRIAL OUTER MEMBRANE PROTEIN OM14"/>
    <property type="match status" value="1"/>
</dbReference>
<dbReference type="AlphaFoldDB" id="A0AAI8Z7I9"/>
<keyword evidence="2" id="KW-1133">Transmembrane helix</keyword>
<feature type="region of interest" description="Disordered" evidence="1">
    <location>
        <begin position="1"/>
        <end position="105"/>
    </location>
</feature>
<sequence>MSYADVAAKGPKQSNEEKPTRVPPHVPEIMHEDSGVHSLESLESQNDHVQSLPSIASYADQQLAEERAEEARREGKKAADEISKEAKDFMQHAEEDAKRLEKDASGKAQSYGKAAEKKFEQFKGEAKEVKDQAGKTLRNDAEAAKKNAKKAEEWGEKNKNNPVVIGNAVVIAALGALLGSGAYKMHKTNTLTWNVVGAWAGAVGLFAVGDYYVSQYFFKKYPPKN</sequence>
<protein>
    <submittedName>
        <fullName evidence="3">Transport BET1</fullName>
    </submittedName>
</protein>
<keyword evidence="2" id="KW-0472">Membrane</keyword>
<dbReference type="GO" id="GO:1990593">
    <property type="term" value="F:nascent polypeptide-associated complex binding"/>
    <property type="evidence" value="ECO:0007669"/>
    <property type="project" value="InterPro"/>
</dbReference>
<dbReference type="EMBL" id="CAVMBE010000098">
    <property type="protein sequence ID" value="CAK4033959.1"/>
    <property type="molecule type" value="Genomic_DNA"/>
</dbReference>
<feature type="compositionally biased region" description="Polar residues" evidence="1">
    <location>
        <begin position="41"/>
        <end position="54"/>
    </location>
</feature>
<gene>
    <name evidence="3" type="ORF">LECACI_7A009117</name>
</gene>
<dbReference type="GO" id="GO:0006626">
    <property type="term" value="P:protein targeting to mitochondrion"/>
    <property type="evidence" value="ECO:0007669"/>
    <property type="project" value="TreeGrafter"/>
</dbReference>
<accession>A0AAI8Z7I9</accession>
<dbReference type="InterPro" id="IPR039454">
    <property type="entry name" value="OM14"/>
</dbReference>
<dbReference type="PANTHER" id="PTHR38402:SF1">
    <property type="entry name" value="MITOCHONDRIAL OUTER MEMBRANE PROTEIN OM14"/>
    <property type="match status" value="1"/>
</dbReference>
<dbReference type="GO" id="GO:0005741">
    <property type="term" value="C:mitochondrial outer membrane"/>
    <property type="evidence" value="ECO:0007669"/>
    <property type="project" value="InterPro"/>
</dbReference>
<feature type="transmembrane region" description="Helical" evidence="2">
    <location>
        <begin position="163"/>
        <end position="183"/>
    </location>
</feature>
<evidence type="ECO:0000256" key="1">
    <source>
        <dbReference type="SAM" id="MobiDB-lite"/>
    </source>
</evidence>
<comment type="caution">
    <text evidence="3">The sequence shown here is derived from an EMBL/GenBank/DDBJ whole genome shotgun (WGS) entry which is preliminary data.</text>
</comment>
<organism evidence="3 4">
    <name type="scientific">Lecanosticta acicola</name>
    <dbReference type="NCBI Taxonomy" id="111012"/>
    <lineage>
        <taxon>Eukaryota</taxon>
        <taxon>Fungi</taxon>
        <taxon>Dikarya</taxon>
        <taxon>Ascomycota</taxon>
        <taxon>Pezizomycotina</taxon>
        <taxon>Dothideomycetes</taxon>
        <taxon>Dothideomycetidae</taxon>
        <taxon>Mycosphaerellales</taxon>
        <taxon>Mycosphaerellaceae</taxon>
        <taxon>Lecanosticta</taxon>
    </lineage>
</organism>
<proteinExistence type="predicted"/>
<keyword evidence="4" id="KW-1185">Reference proteome</keyword>
<keyword evidence="2" id="KW-0812">Transmembrane</keyword>
<dbReference type="Proteomes" id="UP001296104">
    <property type="component" value="Unassembled WGS sequence"/>
</dbReference>
<feature type="transmembrane region" description="Helical" evidence="2">
    <location>
        <begin position="195"/>
        <end position="213"/>
    </location>
</feature>
<reference evidence="3" key="1">
    <citation type="submission" date="2023-11" db="EMBL/GenBank/DDBJ databases">
        <authorList>
            <person name="Alioto T."/>
            <person name="Alioto T."/>
            <person name="Gomez Garrido J."/>
        </authorList>
    </citation>
    <scope>NUCLEOTIDE SEQUENCE</scope>
</reference>
<feature type="compositionally biased region" description="Basic and acidic residues" evidence="1">
    <location>
        <begin position="64"/>
        <end position="105"/>
    </location>
</feature>
<name>A0AAI8Z7I9_9PEZI</name>
<evidence type="ECO:0000256" key="2">
    <source>
        <dbReference type="SAM" id="Phobius"/>
    </source>
</evidence>
<evidence type="ECO:0000313" key="3">
    <source>
        <dbReference type="EMBL" id="CAK4033959.1"/>
    </source>
</evidence>